<keyword evidence="1" id="KW-0456">Lyase</keyword>
<proteinExistence type="predicted"/>
<dbReference type="PANTHER" id="PTHR12128:SF51">
    <property type="entry name" value="BLL4205 PROTEIN"/>
    <property type="match status" value="1"/>
</dbReference>
<accession>A0ABU0YEN7</accession>
<dbReference type="Proteomes" id="UP001230156">
    <property type="component" value="Unassembled WGS sequence"/>
</dbReference>
<dbReference type="InterPro" id="IPR002220">
    <property type="entry name" value="DapA-like"/>
</dbReference>
<sequence>MHWTEIPADVLASFRAGAVIPAQPLALDRHRQLDRRRQRALSRYYIDAGAGGLAVGVHTTQFGIREVGLFEPVLETAAETAAGWSDRPLMLISGVVGRTAQAVGEAQIARGLGYHAVLVSLAALRGASDDELIEHCATIAREMPLIGFYLQSAVGGIRLTTSFWQRFAALDNVIGIKVAPFNRYATLDVVHGVASSGARERVTLYTGNDDHIVLDLTVPFRTEAGPIQFAGGLLGHWSVWTRTAVTILERCKAARATAAVPADLLALDSAVTDCNAAFFDVANDFSGVIAGCHEVLRRQGLLEGRWCLDPDEELSPGQSTAIDRVYLLYPELNDDGFVAANLDRWLGAN</sequence>
<evidence type="ECO:0000256" key="1">
    <source>
        <dbReference type="ARBA" id="ARBA00023239"/>
    </source>
</evidence>
<gene>
    <name evidence="2" type="ORF">Q8A70_00770</name>
</gene>
<evidence type="ECO:0000313" key="2">
    <source>
        <dbReference type="EMBL" id="MDQ7246170.1"/>
    </source>
</evidence>
<comment type="caution">
    <text evidence="2">The sequence shown here is derived from an EMBL/GenBank/DDBJ whole genome shotgun (WGS) entry which is preliminary data.</text>
</comment>
<dbReference type="Pfam" id="PF00701">
    <property type="entry name" value="DHDPS"/>
    <property type="match status" value="1"/>
</dbReference>
<dbReference type="InterPro" id="IPR013785">
    <property type="entry name" value="Aldolase_TIM"/>
</dbReference>
<reference evidence="3" key="1">
    <citation type="submission" date="2023-08" db="EMBL/GenBank/DDBJ databases">
        <title>Rhodospirillaceae gen. nov., a novel taxon isolated from the Yangtze River Yuezi River estuary sludge.</title>
        <authorList>
            <person name="Ruan L."/>
        </authorList>
    </citation>
    <scope>NUCLEOTIDE SEQUENCE [LARGE SCALE GENOMIC DNA]</scope>
    <source>
        <strain evidence="3">R-7</strain>
    </source>
</reference>
<dbReference type="Gene3D" id="3.20.20.70">
    <property type="entry name" value="Aldolase class I"/>
    <property type="match status" value="1"/>
</dbReference>
<dbReference type="SUPFAM" id="SSF51569">
    <property type="entry name" value="Aldolase"/>
    <property type="match status" value="1"/>
</dbReference>
<keyword evidence="3" id="KW-1185">Reference proteome</keyword>
<name>A0ABU0YEN7_9PROT</name>
<dbReference type="PANTHER" id="PTHR12128">
    <property type="entry name" value="DIHYDRODIPICOLINATE SYNTHASE"/>
    <property type="match status" value="1"/>
</dbReference>
<protein>
    <submittedName>
        <fullName evidence="2">Dihydrodipicolinate synthase family protein</fullName>
    </submittedName>
</protein>
<evidence type="ECO:0000313" key="3">
    <source>
        <dbReference type="Proteomes" id="UP001230156"/>
    </source>
</evidence>
<dbReference type="EMBL" id="JAUYVI010000001">
    <property type="protein sequence ID" value="MDQ7246170.1"/>
    <property type="molecule type" value="Genomic_DNA"/>
</dbReference>
<dbReference type="SMART" id="SM01130">
    <property type="entry name" value="DHDPS"/>
    <property type="match status" value="1"/>
</dbReference>
<organism evidence="2 3">
    <name type="scientific">Dongia sedimenti</name>
    <dbReference type="NCBI Taxonomy" id="3064282"/>
    <lineage>
        <taxon>Bacteria</taxon>
        <taxon>Pseudomonadati</taxon>
        <taxon>Pseudomonadota</taxon>
        <taxon>Alphaproteobacteria</taxon>
        <taxon>Rhodospirillales</taxon>
        <taxon>Dongiaceae</taxon>
        <taxon>Dongia</taxon>
    </lineage>
</organism>
<dbReference type="RefSeq" id="WP_379953543.1">
    <property type="nucleotide sequence ID" value="NZ_JAUYVI010000001.1"/>
</dbReference>